<comment type="similarity">
    <text evidence="2">Belongs to the eukaryotic RPA43 RNA polymerase subunit family.</text>
</comment>
<evidence type="ECO:0000256" key="8">
    <source>
        <dbReference type="SAM" id="MobiDB-lite"/>
    </source>
</evidence>
<dbReference type="Pfam" id="PF17875">
    <property type="entry name" value="RPA43_OB"/>
    <property type="match status" value="1"/>
</dbReference>
<feature type="region of interest" description="Disordered" evidence="8">
    <location>
        <begin position="249"/>
        <end position="288"/>
    </location>
</feature>
<name>A0ABX6EXH4_KLUMA</name>
<sequence length="288" mass="32316">MKRSAEEVKALRLIKRFKQPNRNPIDEEDGCSKCIVKVPVSMYVSLAPIYQQLPKDGIMRQHLNGMVMKYNADIGGVILGFENLRIVGEEVNEEDEKLMKLTPDTPFAFTWCHADFIVWQPQVGDIIEGWIFIQSASHIGLLVHDAFNASIKKNSIPNDWTFIHNEETTGNDGEDSIEDKKFQSLGHWIDGNGQQLGGKLKFKVKNVYTAGRMVSLEGTLLADSARASHSDVENLPVVSNKKIVFDDEVSKENTDSHKELELSVVKEDNGDEIVYEKDSSESDSSDSD</sequence>
<comment type="subcellular location">
    <subcellularLocation>
        <location evidence="1">Nucleus</location>
        <location evidence="1">Nucleolus</location>
    </subcellularLocation>
</comment>
<dbReference type="Gene3D" id="3.30.1490.120">
    <property type="entry name" value="RNA polymerase Rpb7-like, N-terminal domain"/>
    <property type="match status" value="1"/>
</dbReference>
<dbReference type="InterPro" id="IPR012340">
    <property type="entry name" value="NA-bd_OB-fold"/>
</dbReference>
<dbReference type="Gene3D" id="6.10.140.1770">
    <property type="match status" value="1"/>
</dbReference>
<evidence type="ECO:0000259" key="10">
    <source>
        <dbReference type="Pfam" id="PF17875"/>
    </source>
</evidence>
<dbReference type="InterPro" id="IPR041178">
    <property type="entry name" value="RPA43_OB"/>
</dbReference>
<proteinExistence type="inferred from homology"/>
<evidence type="ECO:0000256" key="5">
    <source>
        <dbReference type="ARBA" id="ARBA00023163"/>
    </source>
</evidence>
<evidence type="ECO:0000256" key="2">
    <source>
        <dbReference type="ARBA" id="ARBA00005930"/>
    </source>
</evidence>
<reference evidence="11 12" key="1">
    <citation type="submission" date="2016-03" db="EMBL/GenBank/DDBJ databases">
        <title>How can Kluyveromyces marxianus grow so fast - potential evolutionary course in Saccharomyces Complex revealed by comparative genomics.</title>
        <authorList>
            <person name="Mo W."/>
            <person name="Lu W."/>
            <person name="Yang X."/>
            <person name="Qi J."/>
            <person name="Lv H."/>
        </authorList>
    </citation>
    <scope>NUCLEOTIDE SEQUENCE [LARGE SCALE GENOMIC DNA]</scope>
    <source>
        <strain evidence="11 12">FIM1</strain>
    </source>
</reference>
<keyword evidence="4" id="KW-0597">Phosphoprotein</keyword>
<dbReference type="Proteomes" id="UP000422736">
    <property type="component" value="Chromosome 5"/>
</dbReference>
<comment type="function">
    <text evidence="7">DNA-dependent RNA polymerase which catalyzes the transcription of DNA into RNA using the four ribonucleoside triphosphates as substrates.</text>
</comment>
<dbReference type="Gene3D" id="2.40.50.140">
    <property type="entry name" value="Nucleic acid-binding proteins"/>
    <property type="match status" value="1"/>
</dbReference>
<dbReference type="InterPro" id="IPR045113">
    <property type="entry name" value="Rpb7-like"/>
</dbReference>
<dbReference type="Pfam" id="PF03876">
    <property type="entry name" value="SHS2_Rpb7-N"/>
    <property type="match status" value="1"/>
</dbReference>
<dbReference type="CDD" id="cd04328">
    <property type="entry name" value="RNAP_I_Rpa43_N"/>
    <property type="match status" value="1"/>
</dbReference>
<organism evidence="11 12">
    <name type="scientific">Kluyveromyces marxianus</name>
    <name type="common">Yeast</name>
    <name type="synonym">Candida kefyr</name>
    <dbReference type="NCBI Taxonomy" id="4911"/>
    <lineage>
        <taxon>Eukaryota</taxon>
        <taxon>Fungi</taxon>
        <taxon>Dikarya</taxon>
        <taxon>Ascomycota</taxon>
        <taxon>Saccharomycotina</taxon>
        <taxon>Saccharomycetes</taxon>
        <taxon>Saccharomycetales</taxon>
        <taxon>Saccharomycetaceae</taxon>
        <taxon>Kluyveromyces</taxon>
    </lineage>
</organism>
<keyword evidence="3 7" id="KW-0240">DNA-directed RNA polymerase</keyword>
<dbReference type="InterPro" id="IPR036898">
    <property type="entry name" value="RNA_pol_Rpb7-like_N_sf"/>
</dbReference>
<evidence type="ECO:0000256" key="1">
    <source>
        <dbReference type="ARBA" id="ARBA00004604"/>
    </source>
</evidence>
<evidence type="ECO:0000256" key="7">
    <source>
        <dbReference type="RuleBase" id="RU369086"/>
    </source>
</evidence>
<feature type="domain" description="RPA43 OB" evidence="10">
    <location>
        <begin position="121"/>
        <end position="221"/>
    </location>
</feature>
<keyword evidence="5 7" id="KW-0804">Transcription</keyword>
<evidence type="ECO:0000256" key="4">
    <source>
        <dbReference type="ARBA" id="ARBA00022553"/>
    </source>
</evidence>
<evidence type="ECO:0000256" key="3">
    <source>
        <dbReference type="ARBA" id="ARBA00022478"/>
    </source>
</evidence>
<dbReference type="PANTHER" id="PTHR12709:SF5">
    <property type="entry name" value="DNA-DIRECTED RNA POLYMERASE I SUBUNIT RPA43"/>
    <property type="match status" value="1"/>
</dbReference>
<evidence type="ECO:0000259" key="9">
    <source>
        <dbReference type="Pfam" id="PF03876"/>
    </source>
</evidence>
<dbReference type="PANTHER" id="PTHR12709">
    <property type="entry name" value="DNA-DIRECTED RNA POLYMERASE II, III"/>
    <property type="match status" value="1"/>
</dbReference>
<accession>A0ABX6EXH4</accession>
<keyword evidence="12" id="KW-1185">Reference proteome</keyword>
<dbReference type="GO" id="GO:0000428">
    <property type="term" value="C:DNA-directed RNA polymerase complex"/>
    <property type="evidence" value="ECO:0007669"/>
    <property type="project" value="UniProtKB-KW"/>
</dbReference>
<dbReference type="InterPro" id="IPR005576">
    <property type="entry name" value="Rpb7-like_N"/>
</dbReference>
<keyword evidence="6 7" id="KW-0539">Nucleus</keyword>
<evidence type="ECO:0000256" key="6">
    <source>
        <dbReference type="ARBA" id="ARBA00023242"/>
    </source>
</evidence>
<dbReference type="InterPro" id="IPR041901">
    <property type="entry name" value="RNAP_I_Rpa43_N"/>
</dbReference>
<dbReference type="EMBL" id="CP015058">
    <property type="protein sequence ID" value="QGN16482.1"/>
    <property type="molecule type" value="Genomic_DNA"/>
</dbReference>
<feature type="compositionally biased region" description="Basic and acidic residues" evidence="8">
    <location>
        <begin position="249"/>
        <end position="280"/>
    </location>
</feature>
<feature type="domain" description="RNA polymerase Rpb7-like N-terminal" evidence="9">
    <location>
        <begin position="41"/>
        <end position="106"/>
    </location>
</feature>
<gene>
    <name evidence="11" type="primary">RPA43</name>
    <name evidence="11" type="ORF">FIM1_3195</name>
</gene>
<protein>
    <recommendedName>
        <fullName evidence="7">DNA-directed RNA polymerase subunit</fullName>
    </recommendedName>
</protein>
<evidence type="ECO:0000313" key="11">
    <source>
        <dbReference type="EMBL" id="QGN16482.1"/>
    </source>
</evidence>
<evidence type="ECO:0000313" key="12">
    <source>
        <dbReference type="Proteomes" id="UP000422736"/>
    </source>
</evidence>